<dbReference type="InterPro" id="IPR005017">
    <property type="entry name" value="OMPP1/FadL/TodX"/>
</dbReference>
<keyword evidence="5 8" id="KW-0732">Signal</keyword>
<dbReference type="Gene3D" id="2.40.160.60">
    <property type="entry name" value="Outer membrane protein transport protein (OMPP1/FadL/TodX)"/>
    <property type="match status" value="1"/>
</dbReference>
<dbReference type="SUPFAM" id="SSF56935">
    <property type="entry name" value="Porins"/>
    <property type="match status" value="1"/>
</dbReference>
<dbReference type="OrthoDB" id="19849at2"/>
<comment type="subcellular location">
    <subcellularLocation>
        <location evidence="1">Cell outer membrane</location>
        <topology evidence="1">Multi-pass membrane protein</topology>
    </subcellularLocation>
</comment>
<evidence type="ECO:0000256" key="5">
    <source>
        <dbReference type="ARBA" id="ARBA00022729"/>
    </source>
</evidence>
<protein>
    <recommendedName>
        <fullName evidence="11">Long-chain fatty acid transporter</fullName>
    </recommendedName>
</protein>
<name>A0A317CCM1_9GAMM</name>
<evidence type="ECO:0000256" key="4">
    <source>
        <dbReference type="ARBA" id="ARBA00022692"/>
    </source>
</evidence>
<dbReference type="Pfam" id="PF03349">
    <property type="entry name" value="Toluene_X"/>
    <property type="match status" value="1"/>
</dbReference>
<keyword evidence="6" id="KW-0472">Membrane</keyword>
<keyword evidence="7" id="KW-0998">Cell outer membrane</keyword>
<proteinExistence type="inferred from homology"/>
<feature type="chain" id="PRO_5016434934" description="Long-chain fatty acid transporter" evidence="8">
    <location>
        <begin position="25"/>
        <end position="460"/>
    </location>
</feature>
<dbReference type="PANTHER" id="PTHR35093">
    <property type="entry name" value="OUTER MEMBRANE PROTEIN NMB0088-RELATED"/>
    <property type="match status" value="1"/>
</dbReference>
<keyword evidence="10" id="KW-1185">Reference proteome</keyword>
<dbReference type="PANTHER" id="PTHR35093:SF8">
    <property type="entry name" value="OUTER MEMBRANE PROTEIN NMB0088-RELATED"/>
    <property type="match status" value="1"/>
</dbReference>
<evidence type="ECO:0008006" key="11">
    <source>
        <dbReference type="Google" id="ProtNLM"/>
    </source>
</evidence>
<comment type="similarity">
    <text evidence="2">Belongs to the OmpP1/FadL family.</text>
</comment>
<reference evidence="9 10" key="1">
    <citation type="submission" date="2018-05" db="EMBL/GenBank/DDBJ databases">
        <title>Leucothrix arctica sp. nov., isolated from Arctic seawater.</title>
        <authorList>
            <person name="Choi A."/>
            <person name="Baek K."/>
        </authorList>
    </citation>
    <scope>NUCLEOTIDE SEQUENCE [LARGE SCALE GENOMIC DNA]</scope>
    <source>
        <strain evidence="9 10">IMCC9719</strain>
    </source>
</reference>
<dbReference type="RefSeq" id="WP_109823268.1">
    <property type="nucleotide sequence ID" value="NZ_QGKL01000029.1"/>
</dbReference>
<accession>A0A317CCM1</accession>
<keyword evidence="4" id="KW-0812">Transmembrane</keyword>
<evidence type="ECO:0000313" key="9">
    <source>
        <dbReference type="EMBL" id="PWQ96296.1"/>
    </source>
</evidence>
<dbReference type="EMBL" id="QGKL01000029">
    <property type="protein sequence ID" value="PWQ96296.1"/>
    <property type="molecule type" value="Genomic_DNA"/>
</dbReference>
<evidence type="ECO:0000256" key="7">
    <source>
        <dbReference type="ARBA" id="ARBA00023237"/>
    </source>
</evidence>
<sequence length="460" mass="48180">MSINRYSTLAVCISLSLATSTLQAAGFGLTVQSASGGGNSATGHAMAEDASVMWYNPALLSSVEGTQVNGGLSIIGADLNVQNTGSTIASAGGGTPVIGESMAEPGGISVAPSLFYKRDIGNMAFGLGINVPFGVSSEYEDDSFARYEATESQLTTININPALSWRLNSKLDIGAGVSLQYGSATLSKSVDAFLACRKVASLGGTTTQACTDAGLTSTSNSTTDTDVSVEASGIAYGANLGFAYHPTKATTISVGYRSTVKYEMDGEAEFDHNGLENAVSSAALDAFGLSTQDTTTDLDLPASLSLAFASQLSNKLTLHGDVTWTEWSSVPEIRIVFPDTPAEDSVTSLEWEDTVRVGAGLTYQLSQKTKLRAGVAYDPTPTPSSLHRTPRAPRADSMWYSAGMSHQMNKKLSIDGSLSIVVPDDTTINYTSPGSTDYYTRADVEADAFSAALSVNYRFK</sequence>
<dbReference type="GO" id="GO:0015483">
    <property type="term" value="F:long-chain fatty acid transporting porin activity"/>
    <property type="evidence" value="ECO:0007669"/>
    <property type="project" value="TreeGrafter"/>
</dbReference>
<keyword evidence="3" id="KW-1134">Transmembrane beta strand</keyword>
<organism evidence="9 10">
    <name type="scientific">Leucothrix arctica</name>
    <dbReference type="NCBI Taxonomy" id="1481894"/>
    <lineage>
        <taxon>Bacteria</taxon>
        <taxon>Pseudomonadati</taxon>
        <taxon>Pseudomonadota</taxon>
        <taxon>Gammaproteobacteria</taxon>
        <taxon>Thiotrichales</taxon>
        <taxon>Thiotrichaceae</taxon>
        <taxon>Leucothrix</taxon>
    </lineage>
</organism>
<evidence type="ECO:0000256" key="8">
    <source>
        <dbReference type="SAM" id="SignalP"/>
    </source>
</evidence>
<evidence type="ECO:0000256" key="6">
    <source>
        <dbReference type="ARBA" id="ARBA00023136"/>
    </source>
</evidence>
<feature type="signal peptide" evidence="8">
    <location>
        <begin position="1"/>
        <end position="24"/>
    </location>
</feature>
<gene>
    <name evidence="9" type="ORF">DKT75_09930</name>
</gene>
<dbReference type="AlphaFoldDB" id="A0A317CCM1"/>
<dbReference type="Proteomes" id="UP000245506">
    <property type="component" value="Unassembled WGS sequence"/>
</dbReference>
<evidence type="ECO:0000256" key="2">
    <source>
        <dbReference type="ARBA" id="ARBA00008163"/>
    </source>
</evidence>
<evidence type="ECO:0000313" key="10">
    <source>
        <dbReference type="Proteomes" id="UP000245506"/>
    </source>
</evidence>
<evidence type="ECO:0000256" key="3">
    <source>
        <dbReference type="ARBA" id="ARBA00022452"/>
    </source>
</evidence>
<comment type="caution">
    <text evidence="9">The sequence shown here is derived from an EMBL/GenBank/DDBJ whole genome shotgun (WGS) entry which is preliminary data.</text>
</comment>
<evidence type="ECO:0000256" key="1">
    <source>
        <dbReference type="ARBA" id="ARBA00004571"/>
    </source>
</evidence>
<dbReference type="GO" id="GO:0009279">
    <property type="term" value="C:cell outer membrane"/>
    <property type="evidence" value="ECO:0007669"/>
    <property type="project" value="UniProtKB-SubCell"/>
</dbReference>